<dbReference type="SUPFAM" id="SSF56199">
    <property type="entry name" value="Methenyltetrahydromethanopterin cyclohydrolase"/>
    <property type="match status" value="1"/>
</dbReference>
<evidence type="ECO:0000256" key="6">
    <source>
        <dbReference type="ARBA" id="ARBA00020597"/>
    </source>
</evidence>
<comment type="function">
    <text evidence="1 12">Catalyzes the hydrolysis of methenyl-H(4)MPT(+) to 5-formyl-H(4)MPT.</text>
</comment>
<reference evidence="13 14" key="1">
    <citation type="submission" date="2019-02" db="EMBL/GenBank/DDBJ databases">
        <title>Deep-cultivation of Planctomycetes and their phenomic and genomic characterization uncovers novel biology.</title>
        <authorList>
            <person name="Wiegand S."/>
            <person name="Jogler M."/>
            <person name="Boedeker C."/>
            <person name="Pinto D."/>
            <person name="Vollmers J."/>
            <person name="Rivas-Marin E."/>
            <person name="Kohn T."/>
            <person name="Peeters S.H."/>
            <person name="Heuer A."/>
            <person name="Rast P."/>
            <person name="Oberbeckmann S."/>
            <person name="Bunk B."/>
            <person name="Jeske O."/>
            <person name="Meyerdierks A."/>
            <person name="Storesund J.E."/>
            <person name="Kallscheuer N."/>
            <person name="Luecker S."/>
            <person name="Lage O.M."/>
            <person name="Pohl T."/>
            <person name="Merkel B.J."/>
            <person name="Hornburger P."/>
            <person name="Mueller R.-W."/>
            <person name="Bruemmer F."/>
            <person name="Labrenz M."/>
            <person name="Spormann A.M."/>
            <person name="Op den Camp H."/>
            <person name="Overmann J."/>
            <person name="Amann R."/>
            <person name="Jetten M.S.M."/>
            <person name="Mascher T."/>
            <person name="Medema M.H."/>
            <person name="Devos D.P."/>
            <person name="Kaster A.-K."/>
            <person name="Ovreas L."/>
            <person name="Rohde M."/>
            <person name="Galperin M.Y."/>
            <person name="Jogler C."/>
        </authorList>
    </citation>
    <scope>NUCLEOTIDE SEQUENCE [LARGE SCALE GENOMIC DNA]</scope>
    <source>
        <strain evidence="13 14">K23_9</strain>
    </source>
</reference>
<comment type="subcellular location">
    <subcellularLocation>
        <location evidence="2 12">Cytoplasm</location>
    </subcellularLocation>
</comment>
<comment type="catalytic activity">
    <reaction evidence="11 12">
        <text>5,10-methenyl-5,6,7,8-tetrahydromethanopterin + H2O = N(5)-formyl-5,6,7,8-tetrahydromethanopterin + H(+)</text>
        <dbReference type="Rhea" id="RHEA:19053"/>
        <dbReference type="ChEBI" id="CHEBI:15377"/>
        <dbReference type="ChEBI" id="CHEBI:15378"/>
        <dbReference type="ChEBI" id="CHEBI:58018"/>
        <dbReference type="ChEBI" id="CHEBI:58337"/>
        <dbReference type="EC" id="3.5.4.27"/>
    </reaction>
</comment>
<proteinExistence type="inferred from homology"/>
<organism evidence="13 14">
    <name type="scientific">Stieleria marina</name>
    <dbReference type="NCBI Taxonomy" id="1930275"/>
    <lineage>
        <taxon>Bacteria</taxon>
        <taxon>Pseudomonadati</taxon>
        <taxon>Planctomycetota</taxon>
        <taxon>Planctomycetia</taxon>
        <taxon>Pirellulales</taxon>
        <taxon>Pirellulaceae</taxon>
        <taxon>Stieleria</taxon>
    </lineage>
</organism>
<keyword evidence="7 12" id="KW-0963">Cytoplasm</keyword>
<dbReference type="GO" id="GO:0018759">
    <property type="term" value="F:methenyltetrahydromethanopterin cyclohydrolase activity"/>
    <property type="evidence" value="ECO:0007669"/>
    <property type="project" value="UniProtKB-UniRule"/>
</dbReference>
<evidence type="ECO:0000256" key="4">
    <source>
        <dbReference type="ARBA" id="ARBA00006902"/>
    </source>
</evidence>
<dbReference type="GO" id="GO:0006730">
    <property type="term" value="P:one-carbon metabolic process"/>
    <property type="evidence" value="ECO:0007669"/>
    <property type="project" value="UniProtKB-UniRule"/>
</dbReference>
<evidence type="ECO:0000256" key="5">
    <source>
        <dbReference type="ARBA" id="ARBA00012765"/>
    </source>
</evidence>
<protein>
    <recommendedName>
        <fullName evidence="6 12">Methenyltetrahydromethanopterin cyclohydrolase</fullName>
        <ecNumber evidence="5 12">3.5.4.27</ecNumber>
    </recommendedName>
    <alternativeName>
        <fullName evidence="10 12">Methenyl-H4MPT cyclohydrolase</fullName>
    </alternativeName>
</protein>
<dbReference type="UniPathway" id="UPA00562">
    <property type="reaction ID" value="UER00703"/>
</dbReference>
<dbReference type="Proteomes" id="UP000319817">
    <property type="component" value="Chromosome"/>
</dbReference>
<keyword evidence="9 12" id="KW-0378">Hydrolase</keyword>
<keyword evidence="8 12" id="KW-0554">One-carbon metabolism</keyword>
<evidence type="ECO:0000256" key="3">
    <source>
        <dbReference type="ARBA" id="ARBA00005087"/>
    </source>
</evidence>
<evidence type="ECO:0000256" key="2">
    <source>
        <dbReference type="ARBA" id="ARBA00004496"/>
    </source>
</evidence>
<dbReference type="EC" id="3.5.4.27" evidence="5 12"/>
<dbReference type="GO" id="GO:0005737">
    <property type="term" value="C:cytoplasm"/>
    <property type="evidence" value="ECO:0007669"/>
    <property type="project" value="UniProtKB-SubCell"/>
</dbReference>
<evidence type="ECO:0000256" key="8">
    <source>
        <dbReference type="ARBA" id="ARBA00022563"/>
    </source>
</evidence>
<dbReference type="InterPro" id="IPR003209">
    <property type="entry name" value="METHMP_CycHdrlase"/>
</dbReference>
<dbReference type="Gene3D" id="3.30.1030.10">
    <property type="entry name" value="Methenyltetrahydromethanopterin Cyclohydrolase, Chain A, domain 2"/>
    <property type="match status" value="1"/>
</dbReference>
<evidence type="ECO:0000256" key="9">
    <source>
        <dbReference type="ARBA" id="ARBA00022801"/>
    </source>
</evidence>
<evidence type="ECO:0000256" key="10">
    <source>
        <dbReference type="ARBA" id="ARBA00030468"/>
    </source>
</evidence>
<comment type="similarity">
    <text evidence="4 12">Belongs to the MCH family.</text>
</comment>
<dbReference type="Pfam" id="PF02289">
    <property type="entry name" value="MCH"/>
    <property type="match status" value="1"/>
</dbReference>
<evidence type="ECO:0000256" key="1">
    <source>
        <dbReference type="ARBA" id="ARBA00004058"/>
    </source>
</evidence>
<comment type="pathway">
    <text evidence="3 12">One-carbon metabolism; formaldehyde degradation; formate from formaldehyde (H(4)MPT route): step 3/5.</text>
</comment>
<keyword evidence="14" id="KW-1185">Reference proteome</keyword>
<dbReference type="EMBL" id="CP036526">
    <property type="protein sequence ID" value="QDT11086.1"/>
    <property type="molecule type" value="Genomic_DNA"/>
</dbReference>
<dbReference type="GO" id="GO:0046294">
    <property type="term" value="P:formaldehyde catabolic process"/>
    <property type="evidence" value="ECO:0007669"/>
    <property type="project" value="UniProtKB-UniRule"/>
</dbReference>
<dbReference type="Gene3D" id="3.10.340.11">
    <property type="entry name" value="Methenyltetrahydromethanopterin Cyclohydrolase, Chain A, domain 1"/>
    <property type="match status" value="1"/>
</dbReference>
<dbReference type="HAMAP" id="MF_00486">
    <property type="entry name" value="McH"/>
    <property type="match status" value="1"/>
</dbReference>
<dbReference type="NCBIfam" id="TIGR03120">
    <property type="entry name" value="one_C_mch"/>
    <property type="match status" value="1"/>
</dbReference>
<evidence type="ECO:0000256" key="7">
    <source>
        <dbReference type="ARBA" id="ARBA00022490"/>
    </source>
</evidence>
<evidence type="ECO:0000313" key="14">
    <source>
        <dbReference type="Proteomes" id="UP000319817"/>
    </source>
</evidence>
<dbReference type="AlphaFoldDB" id="A0A517NVE7"/>
<accession>A0A517NVE7</accession>
<evidence type="ECO:0000256" key="12">
    <source>
        <dbReference type="HAMAP-Rule" id="MF_00486"/>
    </source>
</evidence>
<evidence type="ECO:0000256" key="11">
    <source>
        <dbReference type="ARBA" id="ARBA00048684"/>
    </source>
</evidence>
<gene>
    <name evidence="12 13" type="primary">mch</name>
    <name evidence="13" type="ORF">K239x_30800</name>
</gene>
<evidence type="ECO:0000313" key="13">
    <source>
        <dbReference type="EMBL" id="QDT11086.1"/>
    </source>
</evidence>
<name>A0A517NVE7_9BACT</name>
<sequence length="327" mass="34770">MDTDAAFDNDFGMLNEQTYQRFQTALTTCAADRTIVSSIGNAVVLDAGIQTSGSLRAGILLAELCLADSASITLQPCDANRYAVDQAVVVQTDAPVAACLGAQYAGWPVKTDDFFAMGSGPMRLFRGKEPVLKELSLSDSGDNVVGILETDKLPPESVIQLIADECGVPNSGVHLAVAPSTSIAGSVQVVARSIETALHKLHELKFDVGAIVSAVGVAPLSPPAKPGDMVGGIGRTNDAMLYGAHVTLWVDVDDEQIESVADKVPSASSDDHGRPFAKIFKSYDYDFYKVDPMLFSPAVVTFHNLRSGRTWSRGSILTDVLRESFLS</sequence>